<comment type="caution">
    <text evidence="2">The sequence shown here is derived from an EMBL/GenBank/DDBJ whole genome shotgun (WGS) entry which is preliminary data.</text>
</comment>
<feature type="domain" description="Transposase InsH N-terminal" evidence="1">
    <location>
        <begin position="30"/>
        <end position="121"/>
    </location>
</feature>
<dbReference type="AlphaFoldDB" id="A0AAX3GZ58"/>
<dbReference type="InterPro" id="IPR008490">
    <property type="entry name" value="Transposase_InsH_N"/>
</dbReference>
<dbReference type="PANTHER" id="PTHR33408:SF2">
    <property type="entry name" value="TRANSPOSASE DDE DOMAIN-CONTAINING PROTEIN"/>
    <property type="match status" value="1"/>
</dbReference>
<evidence type="ECO:0000313" key="2">
    <source>
        <dbReference type="EMBL" id="VFD54204.1"/>
    </source>
</evidence>
<protein>
    <submittedName>
        <fullName evidence="2">Transposase</fullName>
    </submittedName>
</protein>
<name>A0AAX3GZ58_CLODI</name>
<dbReference type="PANTHER" id="PTHR33408">
    <property type="entry name" value="TRANSPOSASE"/>
    <property type="match status" value="1"/>
</dbReference>
<dbReference type="RefSeq" id="WP_003417374.1">
    <property type="nucleotide sequence ID" value="NZ_BIWQ01000019.1"/>
</dbReference>
<evidence type="ECO:0000259" key="1">
    <source>
        <dbReference type="Pfam" id="PF05598"/>
    </source>
</evidence>
<dbReference type="Pfam" id="PF05598">
    <property type="entry name" value="DUF772"/>
    <property type="match status" value="1"/>
</dbReference>
<evidence type="ECO:0000313" key="3">
    <source>
        <dbReference type="Proteomes" id="UP000346772"/>
    </source>
</evidence>
<gene>
    <name evidence="2" type="ORF">SAMEA1710456_01687</name>
</gene>
<reference evidence="2 3" key="1">
    <citation type="submission" date="2019-02" db="EMBL/GenBank/DDBJ databases">
        <authorList>
            <consortium name="Pathogen Informatics"/>
        </authorList>
    </citation>
    <scope>NUCLEOTIDE SEQUENCE [LARGE SCALE GENOMIC DNA]</scope>
    <source>
        <strain evidence="2 3">078GUE027</strain>
    </source>
</reference>
<dbReference type="EMBL" id="CAADAT010000008">
    <property type="protein sequence ID" value="VFD54204.1"/>
    <property type="molecule type" value="Genomic_DNA"/>
</dbReference>
<sequence>MYNNCMQKQNTIQIDYTTYGDNYQFKLPLNIDYMIPKDDSVRLLSQIIEEMNLEKLYKTYSRIRGNKVTPRQLLKIIIYANMNCIYSSREIEKACKRDINFMYLLGGASAPDHSTIARFRSIYFSQVSKNLIAQFTNFIGYNKEISKDTLLIDGTKIE</sequence>
<dbReference type="Proteomes" id="UP000346772">
    <property type="component" value="Unassembled WGS sequence"/>
</dbReference>
<proteinExistence type="predicted"/>
<accession>A0AAX3GZ58</accession>
<organism evidence="2 3">
    <name type="scientific">Clostridioides difficile</name>
    <name type="common">Peptoclostridium difficile</name>
    <dbReference type="NCBI Taxonomy" id="1496"/>
    <lineage>
        <taxon>Bacteria</taxon>
        <taxon>Bacillati</taxon>
        <taxon>Bacillota</taxon>
        <taxon>Clostridia</taxon>
        <taxon>Peptostreptococcales</taxon>
        <taxon>Peptostreptococcaceae</taxon>
        <taxon>Clostridioides</taxon>
    </lineage>
</organism>